<comment type="subcellular location">
    <subcellularLocation>
        <location evidence="1">Virion</location>
    </subcellularLocation>
</comment>
<feature type="domain" description="Phage capsid-like C-terminal" evidence="2">
    <location>
        <begin position="148"/>
        <end position="433"/>
    </location>
</feature>
<dbReference type="InterPro" id="IPR024455">
    <property type="entry name" value="Phage_capsid"/>
</dbReference>
<gene>
    <name evidence="3" type="ORF">RB614_37735</name>
</gene>
<dbReference type="EMBL" id="JAVHUY010000053">
    <property type="protein sequence ID" value="MDQ7910251.1"/>
    <property type="molecule type" value="Genomic_DNA"/>
</dbReference>
<dbReference type="Proteomes" id="UP001230908">
    <property type="component" value="Unassembled WGS sequence"/>
</dbReference>
<protein>
    <submittedName>
        <fullName evidence="3">Phage major capsid protein</fullName>
    </submittedName>
</protein>
<dbReference type="Pfam" id="PF05065">
    <property type="entry name" value="Phage_capsid"/>
    <property type="match status" value="1"/>
</dbReference>
<dbReference type="RefSeq" id="WP_308717501.1">
    <property type="nucleotide sequence ID" value="NZ_JAVHUY010000053.1"/>
</dbReference>
<sequence>MTAPTIPTSAAELEAMLSDTSTLTAIAKTPASLGEFIRKYASAQMAKNGEVIEAQIREQSQIVVAEMLKQNGTTLSNRSKLDLGAGKSVTGAGAAYNPEAIGAALDSEFASVSDFLRSVVPDHKKSPKDRARWEKIRNDYSTVDPATGGFLVPEQLRSEILQNTLEESLVRPRAMVISMDGPSVPFPCVDETTHSGSVYGGITGTWVEEAEALPESEAKFGRIVLRANKLVSYCEVPTELPTDAPQAFGSFVDNAMPRAITFFEDSAFLTANGVGKPLGVLHSGNSALIAVAKESGQAADTIVWENVIAMFSRMLPSSLNRAVWIASIDSFPELATMALSVGTGGSAVWLNNGVEGPPATILGRPCYFTEKVNKVGDQGDLSFVDFGHYLVGDRQQMRVESSQHYKFGNDMIVYRVIERVDGRPWMKSAITPANGSTKTLSPYVTLAERA</sequence>
<evidence type="ECO:0000256" key="1">
    <source>
        <dbReference type="ARBA" id="ARBA00004328"/>
    </source>
</evidence>
<reference evidence="3 4" key="1">
    <citation type="submission" date="2023-08" db="EMBL/GenBank/DDBJ databases">
        <title>Phytohabitans sansha sp. nov., isolated from marine sediment.</title>
        <authorList>
            <person name="Zhao Y."/>
            <person name="Yi K."/>
        </authorList>
    </citation>
    <scope>NUCLEOTIDE SEQUENCE [LARGE SCALE GENOMIC DNA]</scope>
    <source>
        <strain evidence="3 4">ZYX-F-186</strain>
    </source>
</reference>
<name>A0ABU0ZTX4_9ACTN</name>
<dbReference type="InterPro" id="IPR054612">
    <property type="entry name" value="Phage_capsid-like_C"/>
</dbReference>
<evidence type="ECO:0000259" key="2">
    <source>
        <dbReference type="Pfam" id="PF05065"/>
    </source>
</evidence>
<comment type="caution">
    <text evidence="3">The sequence shown here is derived from an EMBL/GenBank/DDBJ whole genome shotgun (WGS) entry which is preliminary data.</text>
</comment>
<dbReference type="SUPFAM" id="SSF56563">
    <property type="entry name" value="Major capsid protein gp5"/>
    <property type="match status" value="1"/>
</dbReference>
<dbReference type="Gene3D" id="3.30.2320.10">
    <property type="entry name" value="hypothetical protein PF0899 domain"/>
    <property type="match status" value="1"/>
</dbReference>
<keyword evidence="4" id="KW-1185">Reference proteome</keyword>
<proteinExistence type="predicted"/>
<organism evidence="3 4">
    <name type="scientific">Phytohabitans maris</name>
    <dbReference type="NCBI Taxonomy" id="3071409"/>
    <lineage>
        <taxon>Bacteria</taxon>
        <taxon>Bacillati</taxon>
        <taxon>Actinomycetota</taxon>
        <taxon>Actinomycetes</taxon>
        <taxon>Micromonosporales</taxon>
        <taxon>Micromonosporaceae</taxon>
    </lineage>
</organism>
<accession>A0ABU0ZTX4</accession>
<evidence type="ECO:0000313" key="4">
    <source>
        <dbReference type="Proteomes" id="UP001230908"/>
    </source>
</evidence>
<evidence type="ECO:0000313" key="3">
    <source>
        <dbReference type="EMBL" id="MDQ7910251.1"/>
    </source>
</evidence>
<dbReference type="NCBIfam" id="TIGR01554">
    <property type="entry name" value="major_cap_HK97"/>
    <property type="match status" value="1"/>
</dbReference>
<dbReference type="Gene3D" id="3.30.2400.10">
    <property type="entry name" value="Major capsid protein gp5"/>
    <property type="match status" value="1"/>
</dbReference>